<dbReference type="Proteomes" id="UP001054252">
    <property type="component" value="Unassembled WGS sequence"/>
</dbReference>
<dbReference type="EMBL" id="BPVZ01000001">
    <property type="protein sequence ID" value="GKU86685.1"/>
    <property type="molecule type" value="Genomic_DNA"/>
</dbReference>
<accession>A0AAV5HIS2</accession>
<keyword evidence="2" id="KW-1185">Reference proteome</keyword>
<organism evidence="1 2">
    <name type="scientific">Rubroshorea leprosula</name>
    <dbReference type="NCBI Taxonomy" id="152421"/>
    <lineage>
        <taxon>Eukaryota</taxon>
        <taxon>Viridiplantae</taxon>
        <taxon>Streptophyta</taxon>
        <taxon>Embryophyta</taxon>
        <taxon>Tracheophyta</taxon>
        <taxon>Spermatophyta</taxon>
        <taxon>Magnoliopsida</taxon>
        <taxon>eudicotyledons</taxon>
        <taxon>Gunneridae</taxon>
        <taxon>Pentapetalae</taxon>
        <taxon>rosids</taxon>
        <taxon>malvids</taxon>
        <taxon>Malvales</taxon>
        <taxon>Dipterocarpaceae</taxon>
        <taxon>Rubroshorea</taxon>
    </lineage>
</organism>
<evidence type="ECO:0000313" key="1">
    <source>
        <dbReference type="EMBL" id="GKU86685.1"/>
    </source>
</evidence>
<sequence length="38" mass="4403">MAPNGGFDIKKMIEYCLLFRLETCYEFLLGGLEMGVHY</sequence>
<evidence type="ECO:0000313" key="2">
    <source>
        <dbReference type="Proteomes" id="UP001054252"/>
    </source>
</evidence>
<protein>
    <submittedName>
        <fullName evidence="1">Uncharacterized protein</fullName>
    </submittedName>
</protein>
<gene>
    <name evidence="1" type="ORF">SLEP1_g1178</name>
</gene>
<reference evidence="1 2" key="1">
    <citation type="journal article" date="2021" name="Commun. Biol.">
        <title>The genome of Shorea leprosula (Dipterocarpaceae) highlights the ecological relevance of drought in aseasonal tropical rainforests.</title>
        <authorList>
            <person name="Ng K.K.S."/>
            <person name="Kobayashi M.J."/>
            <person name="Fawcett J.A."/>
            <person name="Hatakeyama M."/>
            <person name="Paape T."/>
            <person name="Ng C.H."/>
            <person name="Ang C.C."/>
            <person name="Tnah L.H."/>
            <person name="Lee C.T."/>
            <person name="Nishiyama T."/>
            <person name="Sese J."/>
            <person name="O'Brien M.J."/>
            <person name="Copetti D."/>
            <person name="Mohd Noor M.I."/>
            <person name="Ong R.C."/>
            <person name="Putra M."/>
            <person name="Sireger I.Z."/>
            <person name="Indrioko S."/>
            <person name="Kosugi Y."/>
            <person name="Izuno A."/>
            <person name="Isagi Y."/>
            <person name="Lee S.L."/>
            <person name="Shimizu K.K."/>
        </authorList>
    </citation>
    <scope>NUCLEOTIDE SEQUENCE [LARGE SCALE GENOMIC DNA]</scope>
    <source>
        <strain evidence="1">214</strain>
    </source>
</reference>
<name>A0AAV5HIS2_9ROSI</name>
<comment type="caution">
    <text evidence="1">The sequence shown here is derived from an EMBL/GenBank/DDBJ whole genome shotgun (WGS) entry which is preliminary data.</text>
</comment>
<dbReference type="AlphaFoldDB" id="A0AAV5HIS2"/>
<proteinExistence type="predicted"/>